<reference evidence="9" key="1">
    <citation type="submission" date="2017-02" db="UniProtKB">
        <authorList>
            <consortium name="WormBaseParasite"/>
        </authorList>
    </citation>
    <scope>IDENTIFICATION</scope>
</reference>
<feature type="transmembrane region" description="Helical" evidence="6">
    <location>
        <begin position="174"/>
        <end position="196"/>
    </location>
</feature>
<name>A0A0R3SF30_HYMDI</name>
<dbReference type="AlphaFoldDB" id="A0A0R3SF30"/>
<dbReference type="STRING" id="6216.A0A0R3SF30"/>
<feature type="transmembrane region" description="Helical" evidence="6">
    <location>
        <begin position="142"/>
        <end position="162"/>
    </location>
</feature>
<dbReference type="PANTHER" id="PTHR31394">
    <property type="entry name" value="TRANSMEMBRANE PROTEIN 199"/>
    <property type="match status" value="1"/>
</dbReference>
<organism evidence="9">
    <name type="scientific">Hymenolepis diminuta</name>
    <name type="common">Rat tapeworm</name>
    <dbReference type="NCBI Taxonomy" id="6216"/>
    <lineage>
        <taxon>Eukaryota</taxon>
        <taxon>Metazoa</taxon>
        <taxon>Spiralia</taxon>
        <taxon>Lophotrochozoa</taxon>
        <taxon>Platyhelminthes</taxon>
        <taxon>Cestoda</taxon>
        <taxon>Eucestoda</taxon>
        <taxon>Cyclophyllidea</taxon>
        <taxon>Hymenolepididae</taxon>
        <taxon>Hymenolepis</taxon>
    </lineage>
</organism>
<evidence type="ECO:0000313" key="8">
    <source>
        <dbReference type="Proteomes" id="UP000274504"/>
    </source>
</evidence>
<evidence type="ECO:0000313" key="9">
    <source>
        <dbReference type="WBParaSite" id="HDID_0000341901-mRNA-1"/>
    </source>
</evidence>
<keyword evidence="3" id="KW-0256">Endoplasmic reticulum</keyword>
<keyword evidence="4 6" id="KW-1133">Transmembrane helix</keyword>
<evidence type="ECO:0000256" key="2">
    <source>
        <dbReference type="ARBA" id="ARBA00022692"/>
    </source>
</evidence>
<dbReference type="Pfam" id="PF11712">
    <property type="entry name" value="Vma12"/>
    <property type="match status" value="1"/>
</dbReference>
<proteinExistence type="predicted"/>
<dbReference type="EMBL" id="UYSG01001033">
    <property type="protein sequence ID" value="VDL32403.1"/>
    <property type="molecule type" value="Genomic_DNA"/>
</dbReference>
<evidence type="ECO:0000256" key="4">
    <source>
        <dbReference type="ARBA" id="ARBA00022989"/>
    </source>
</evidence>
<dbReference type="InterPro" id="IPR021013">
    <property type="entry name" value="ATPase_Vma12"/>
</dbReference>
<sequence length="214" mass="24238">MTEDPYEHVDIKVTEAIFSFIKRALTFKILPAHLRAKLEQITPDSQVVKFSLLFETHETLMNVSAPDIPPLWRLTLQSSEIVLPKPYIPPRSIVVQQRVDALKTKFANMEYGRMTTRLPPLGISTKYRSTGFDEVHCMKRQVTMVINSAVVVICSFVFGYFLCDMFGQSNASTAQRIATGFVLSLLVFIADLYFLLKNVDAADDTQNLLNAKRT</sequence>
<gene>
    <name evidence="7" type="ORF">HDID_LOCUS3417</name>
</gene>
<dbReference type="OrthoDB" id="19981at2759"/>
<evidence type="ECO:0000256" key="3">
    <source>
        <dbReference type="ARBA" id="ARBA00022824"/>
    </source>
</evidence>
<dbReference type="Proteomes" id="UP000274504">
    <property type="component" value="Unassembled WGS sequence"/>
</dbReference>
<evidence type="ECO:0000256" key="1">
    <source>
        <dbReference type="ARBA" id="ARBA00004477"/>
    </source>
</evidence>
<evidence type="ECO:0000256" key="5">
    <source>
        <dbReference type="ARBA" id="ARBA00023136"/>
    </source>
</evidence>
<accession>A0A0R3SF30</accession>
<dbReference type="WBParaSite" id="HDID_0000341901-mRNA-1">
    <property type="protein sequence ID" value="HDID_0000341901-mRNA-1"/>
    <property type="gene ID" value="HDID_0000341901"/>
</dbReference>
<evidence type="ECO:0000256" key="6">
    <source>
        <dbReference type="SAM" id="Phobius"/>
    </source>
</evidence>
<keyword evidence="5 6" id="KW-0472">Membrane</keyword>
<dbReference type="GO" id="GO:0070072">
    <property type="term" value="P:vacuolar proton-transporting V-type ATPase complex assembly"/>
    <property type="evidence" value="ECO:0007669"/>
    <property type="project" value="InterPro"/>
</dbReference>
<evidence type="ECO:0000313" key="7">
    <source>
        <dbReference type="EMBL" id="VDL32403.1"/>
    </source>
</evidence>
<reference evidence="7 8" key="2">
    <citation type="submission" date="2018-11" db="EMBL/GenBank/DDBJ databases">
        <authorList>
            <consortium name="Pathogen Informatics"/>
        </authorList>
    </citation>
    <scope>NUCLEOTIDE SEQUENCE [LARGE SCALE GENOMIC DNA]</scope>
</reference>
<keyword evidence="2 6" id="KW-0812">Transmembrane</keyword>
<protein>
    <submittedName>
        <fullName evidence="9">Vacuolar protein sorting-associated protein</fullName>
    </submittedName>
</protein>
<dbReference type="GO" id="GO:0005789">
    <property type="term" value="C:endoplasmic reticulum membrane"/>
    <property type="evidence" value="ECO:0007669"/>
    <property type="project" value="UniProtKB-SubCell"/>
</dbReference>
<dbReference type="PANTHER" id="PTHR31394:SF1">
    <property type="entry name" value="TRANSMEMBRANE PROTEIN 199"/>
    <property type="match status" value="1"/>
</dbReference>
<comment type="subcellular location">
    <subcellularLocation>
        <location evidence="1">Endoplasmic reticulum membrane</location>
        <topology evidence="1">Multi-pass membrane protein</topology>
    </subcellularLocation>
</comment>